<dbReference type="Proteomes" id="UP000006281">
    <property type="component" value="Chromosome"/>
</dbReference>
<dbReference type="PATRIC" id="fig|1179773.3.peg.5675"/>
<dbReference type="STRING" id="1179773.BN6_56350"/>
<evidence type="ECO:0008006" key="3">
    <source>
        <dbReference type="Google" id="ProtNLM"/>
    </source>
</evidence>
<dbReference type="SUPFAM" id="SSF52402">
    <property type="entry name" value="Adenine nucleotide alpha hydrolases-like"/>
    <property type="match status" value="1"/>
</dbReference>
<accession>K0K7M5</accession>
<dbReference type="BioCyc" id="SESP1179773:BN6_RS27175-MONOMER"/>
<evidence type="ECO:0000313" key="1">
    <source>
        <dbReference type="EMBL" id="CCH32894.1"/>
    </source>
</evidence>
<dbReference type="EMBL" id="HE804045">
    <property type="protein sequence ID" value="CCH32894.1"/>
    <property type="molecule type" value="Genomic_DNA"/>
</dbReference>
<dbReference type="HOGENOM" id="CLU_1194195_0_0_11"/>
<keyword evidence="2" id="KW-1185">Reference proteome</keyword>
<dbReference type="RefSeq" id="WP_015103006.1">
    <property type="nucleotide sequence ID" value="NC_019673.1"/>
</dbReference>
<dbReference type="AlphaFoldDB" id="K0K7M5"/>
<evidence type="ECO:0000313" key="2">
    <source>
        <dbReference type="Proteomes" id="UP000006281"/>
    </source>
</evidence>
<proteinExistence type="predicted"/>
<name>K0K7M5_SACES</name>
<gene>
    <name evidence="1" type="ordered locus">BN6_56350</name>
</gene>
<dbReference type="OrthoDB" id="3694745at2"/>
<dbReference type="Gene3D" id="3.40.50.12370">
    <property type="match status" value="1"/>
</dbReference>
<protein>
    <recommendedName>
        <fullName evidence="3">UspA domain-containing protein</fullName>
    </recommendedName>
</protein>
<reference evidence="1 2" key="1">
    <citation type="journal article" date="2012" name="BMC Genomics">
        <title>Complete genome sequence of Saccharothrix espanaensis DSM 44229T and comparison to the other completely sequenced Pseudonocardiaceae.</title>
        <authorList>
            <person name="Strobel T."/>
            <person name="Al-Dilaimi A."/>
            <person name="Blom J."/>
            <person name="Gessner A."/>
            <person name="Kalinowski J."/>
            <person name="Luzhetska M."/>
            <person name="Puhler A."/>
            <person name="Szczepanowski R."/>
            <person name="Bechthold A."/>
            <person name="Ruckert C."/>
        </authorList>
    </citation>
    <scope>NUCLEOTIDE SEQUENCE [LARGE SCALE GENOMIC DNA]</scope>
    <source>
        <strain evidence="2">ATCC 51144 / DSM 44229 / JCM 9112 / NBRC 15066 / NRRL 15764</strain>
    </source>
</reference>
<organism evidence="1 2">
    <name type="scientific">Saccharothrix espanaensis (strain ATCC 51144 / DSM 44229 / JCM 9112 / NBRC 15066 / NRRL 15764)</name>
    <dbReference type="NCBI Taxonomy" id="1179773"/>
    <lineage>
        <taxon>Bacteria</taxon>
        <taxon>Bacillati</taxon>
        <taxon>Actinomycetota</taxon>
        <taxon>Actinomycetes</taxon>
        <taxon>Pseudonocardiales</taxon>
        <taxon>Pseudonocardiaceae</taxon>
        <taxon>Saccharothrix</taxon>
    </lineage>
</organism>
<dbReference type="KEGG" id="sesp:BN6_56350"/>
<sequence>MDNLVSSPVPPVVVASGETAVDEAARCWAAEHARLVGVPVEVRPPDRVGGLPRGGLLVVSQPGNGPTRVGRRVLTLVDHAACDVVVVRGAAPRGHRRVTALVTGTDDDLVLTRAAVLARQRGAALRVLHASPPLPVRADDPEWPLTHADRVLRGVRHTSVLARMHPHEAIARYADTDLLVVAGSGPTTRAALHHARCPVFVARRIPSDVARRPVIVPRQPVARDSRRRTADR</sequence>
<dbReference type="eggNOG" id="COG0589">
    <property type="taxonomic scope" value="Bacteria"/>
</dbReference>